<keyword evidence="2" id="KW-1185">Reference proteome</keyword>
<reference evidence="1" key="1">
    <citation type="submission" date="2021-10" db="EMBL/GenBank/DDBJ databases">
        <authorList>
            <person name="Lyu M."/>
            <person name="Wang X."/>
            <person name="Meng X."/>
            <person name="Xu K."/>
        </authorList>
    </citation>
    <scope>NUCLEOTIDE SEQUENCE</scope>
    <source>
        <strain evidence="1">A6</strain>
    </source>
</reference>
<gene>
    <name evidence="1" type="ORF">LK996_00750</name>
</gene>
<protein>
    <submittedName>
        <fullName evidence="1">Uncharacterized protein</fullName>
    </submittedName>
</protein>
<sequence length="154" mass="17013">MKTKDIAVAVSLMAIAAAVWILYPTVTAADSYSGRLSDARFVEARDLLVDYAKRNRARGIVALKSHDARMGVLLYCDTAQMMRLVSLADGVTYLSVDEGAELRAPEVAALTRQVADMLGKEYAPSIASRRREHNAVDAFFLKWRDGVDDERTCL</sequence>
<evidence type="ECO:0000313" key="1">
    <source>
        <dbReference type="EMBL" id="MCC8361612.1"/>
    </source>
</evidence>
<dbReference type="RefSeq" id="WP_230525266.1">
    <property type="nucleotide sequence ID" value="NZ_JAJGAK010000001.1"/>
</dbReference>
<name>A0ABS8JDC2_9GAMM</name>
<dbReference type="Proteomes" id="UP001165293">
    <property type="component" value="Unassembled WGS sequence"/>
</dbReference>
<comment type="caution">
    <text evidence="1">The sequence shown here is derived from an EMBL/GenBank/DDBJ whole genome shotgun (WGS) entry which is preliminary data.</text>
</comment>
<accession>A0ABS8JDC2</accession>
<evidence type="ECO:0000313" key="2">
    <source>
        <dbReference type="Proteomes" id="UP001165293"/>
    </source>
</evidence>
<proteinExistence type="predicted"/>
<dbReference type="EMBL" id="JAJGAK010000001">
    <property type="protein sequence ID" value="MCC8361612.1"/>
    <property type="molecule type" value="Genomic_DNA"/>
</dbReference>
<organism evidence="1 2">
    <name type="scientific">Noviluteimonas lactosilytica</name>
    <dbReference type="NCBI Taxonomy" id="2888523"/>
    <lineage>
        <taxon>Bacteria</taxon>
        <taxon>Pseudomonadati</taxon>
        <taxon>Pseudomonadota</taxon>
        <taxon>Gammaproteobacteria</taxon>
        <taxon>Lysobacterales</taxon>
        <taxon>Lysobacteraceae</taxon>
        <taxon>Noviluteimonas</taxon>
    </lineage>
</organism>